<keyword evidence="2" id="KW-1185">Reference proteome</keyword>
<feature type="non-terminal residue" evidence="1">
    <location>
        <position position="82"/>
    </location>
</feature>
<evidence type="ECO:0000313" key="2">
    <source>
        <dbReference type="Proteomes" id="UP000789525"/>
    </source>
</evidence>
<organism evidence="1 2">
    <name type="scientific">Acaulospora colombiana</name>
    <dbReference type="NCBI Taxonomy" id="27376"/>
    <lineage>
        <taxon>Eukaryota</taxon>
        <taxon>Fungi</taxon>
        <taxon>Fungi incertae sedis</taxon>
        <taxon>Mucoromycota</taxon>
        <taxon>Glomeromycotina</taxon>
        <taxon>Glomeromycetes</taxon>
        <taxon>Diversisporales</taxon>
        <taxon>Acaulosporaceae</taxon>
        <taxon>Acaulospora</taxon>
    </lineage>
</organism>
<gene>
    <name evidence="1" type="ORF">ACOLOM_LOCUS4766</name>
</gene>
<reference evidence="1" key="1">
    <citation type="submission" date="2021-06" db="EMBL/GenBank/DDBJ databases">
        <authorList>
            <person name="Kallberg Y."/>
            <person name="Tangrot J."/>
            <person name="Rosling A."/>
        </authorList>
    </citation>
    <scope>NUCLEOTIDE SEQUENCE</scope>
    <source>
        <strain evidence="1">CL356</strain>
    </source>
</reference>
<name>A0ACA9LTH9_9GLOM</name>
<sequence length="82" mass="9761">MKITEDIENIEKAIQNLHGTYESLDEELAPSQSQEEILEQLRKITKIEHILIMICKKKKVFILKIKLRRLWIIDVMILDSTR</sequence>
<evidence type="ECO:0000313" key="1">
    <source>
        <dbReference type="EMBL" id="CAG8548776.1"/>
    </source>
</evidence>
<dbReference type="EMBL" id="CAJVPT010008136">
    <property type="protein sequence ID" value="CAG8548776.1"/>
    <property type="molecule type" value="Genomic_DNA"/>
</dbReference>
<proteinExistence type="predicted"/>
<dbReference type="Proteomes" id="UP000789525">
    <property type="component" value="Unassembled WGS sequence"/>
</dbReference>
<comment type="caution">
    <text evidence="1">The sequence shown here is derived from an EMBL/GenBank/DDBJ whole genome shotgun (WGS) entry which is preliminary data.</text>
</comment>
<accession>A0ACA9LTH9</accession>
<protein>
    <submittedName>
        <fullName evidence="1">5909_t:CDS:1</fullName>
    </submittedName>
</protein>